<comment type="caution">
    <text evidence="1">The sequence shown here is derived from an EMBL/GenBank/DDBJ whole genome shotgun (WGS) entry which is preliminary data.</text>
</comment>
<evidence type="ECO:0000313" key="1">
    <source>
        <dbReference type="EMBL" id="ORX09114.1"/>
    </source>
</evidence>
<evidence type="ECO:0000313" key="2">
    <source>
        <dbReference type="Proteomes" id="UP000193964"/>
    </source>
</evidence>
<name>A0A1X2ESG4_9MYCO</name>
<gene>
    <name evidence="1" type="ORF">AWC31_09145</name>
</gene>
<protein>
    <submittedName>
        <fullName evidence="1">Uncharacterized protein</fullName>
    </submittedName>
</protein>
<accession>A0A1X2ESG4</accession>
<sequence length="110" mass="10865">MGTLMISRRVGPLIGAPVVVAGTRTVIVAEHVVVGASVPRIVDSSISGGVAVLLGRMPGPLRLGCARFVAGGGITVGTGPGIVLTCGTWCFGCIVSTGWCLTARGSGFAG</sequence>
<dbReference type="Proteomes" id="UP000193964">
    <property type="component" value="Unassembled WGS sequence"/>
</dbReference>
<dbReference type="EMBL" id="LQQA01000034">
    <property type="protein sequence ID" value="ORX09114.1"/>
    <property type="molecule type" value="Genomic_DNA"/>
</dbReference>
<organism evidence="1 2">
    <name type="scientific">Mycolicibacterium wolinskyi</name>
    <dbReference type="NCBI Taxonomy" id="59750"/>
    <lineage>
        <taxon>Bacteria</taxon>
        <taxon>Bacillati</taxon>
        <taxon>Actinomycetota</taxon>
        <taxon>Actinomycetes</taxon>
        <taxon>Mycobacteriales</taxon>
        <taxon>Mycobacteriaceae</taxon>
        <taxon>Mycolicibacterium</taxon>
    </lineage>
</organism>
<proteinExistence type="predicted"/>
<dbReference type="AlphaFoldDB" id="A0A1X2ESG4"/>
<reference evidence="1 2" key="1">
    <citation type="submission" date="2016-01" db="EMBL/GenBank/DDBJ databases">
        <title>The new phylogeny of the genus Mycobacterium.</title>
        <authorList>
            <person name="Tarcisio F."/>
            <person name="Conor M."/>
            <person name="Antonella G."/>
            <person name="Elisabetta G."/>
            <person name="Giulia F.S."/>
            <person name="Sara T."/>
            <person name="Anna F."/>
            <person name="Clotilde B."/>
            <person name="Roberto B."/>
            <person name="Veronica D.S."/>
            <person name="Fabio R."/>
            <person name="Monica P."/>
            <person name="Olivier J."/>
            <person name="Enrico T."/>
            <person name="Nicola S."/>
        </authorList>
    </citation>
    <scope>NUCLEOTIDE SEQUENCE [LARGE SCALE GENOMIC DNA]</scope>
    <source>
        <strain evidence="1 2">ATCC 700010</strain>
    </source>
</reference>